<reference evidence="3" key="1">
    <citation type="journal article" date="2016" name="Environ. Microbiol.">
        <title>The complete genome of a viable archaeum isolated from 123-million-year-old rock salt.</title>
        <authorList>
            <person name="Jaakkola S.T."/>
            <person name="Pfeiffer F."/>
            <person name="Ravantti J.J."/>
            <person name="Guo Q."/>
            <person name="Liu Y."/>
            <person name="Chen X."/>
            <person name="Ma H."/>
            <person name="Yang C."/>
            <person name="Oksanen H.M."/>
            <person name="Bamford D.H."/>
        </authorList>
    </citation>
    <scope>NUCLEOTIDE SEQUENCE</scope>
    <source>
        <strain evidence="3">JI20-1</strain>
    </source>
</reference>
<dbReference type="GeneID" id="26658906"/>
<dbReference type="InterPro" id="IPR016040">
    <property type="entry name" value="NAD(P)-bd_dom"/>
</dbReference>
<proteinExistence type="predicted"/>
<sequence length="211" mass="22194">MDVLVAGSHGQVGQHLTERLADGEHRVYGMVRDEAQTDDIAALGAEPVVADLTESVAHAVDGCDAVVFAAGSGGEAVEAVDRDGAIRLVDAAADAGVERFVMLSSMFADQPAAAPEPLRDYLRAKGAADRYLRESDLTYTVVRPGELTTEPATGRIRTAADLSQTDGDVPREDVAHTLAATLTTEATYGETFEVLSGDEPVEAALTDPLRE</sequence>
<dbReference type="RefSeq" id="WP_059056670.1">
    <property type="nucleotide sequence ID" value="NZ_CEML01000002.1"/>
</dbReference>
<evidence type="ECO:0000313" key="2">
    <source>
        <dbReference type="EMBL" id="CQH55617.1"/>
    </source>
</evidence>
<dbReference type="InterPro" id="IPR036291">
    <property type="entry name" value="NAD(P)-bd_dom_sf"/>
</dbReference>
<dbReference type="PANTHER" id="PTHR15020">
    <property type="entry name" value="FLAVIN REDUCTASE-RELATED"/>
    <property type="match status" value="1"/>
</dbReference>
<gene>
    <name evidence="2" type="ORF">HHUB_2258</name>
</gene>
<dbReference type="Proteomes" id="UP000066737">
    <property type="component" value="Chromosome I"/>
</dbReference>
<keyword evidence="3" id="KW-1185">Reference proteome</keyword>
<dbReference type="CDD" id="cd05243">
    <property type="entry name" value="SDR_a5"/>
    <property type="match status" value="1"/>
</dbReference>
<accession>A0A0U5CY22</accession>
<dbReference type="Pfam" id="PF13460">
    <property type="entry name" value="NAD_binding_10"/>
    <property type="match status" value="1"/>
</dbReference>
<feature type="domain" description="NAD(P)-binding" evidence="1">
    <location>
        <begin position="7"/>
        <end position="184"/>
    </location>
</feature>
<dbReference type="SUPFAM" id="SSF51735">
    <property type="entry name" value="NAD(P)-binding Rossmann-fold domains"/>
    <property type="match status" value="1"/>
</dbReference>
<organism evidence="2 3">
    <name type="scientific">Halobacterium hubeiense</name>
    <dbReference type="NCBI Taxonomy" id="1407499"/>
    <lineage>
        <taxon>Archaea</taxon>
        <taxon>Methanobacteriati</taxon>
        <taxon>Methanobacteriota</taxon>
        <taxon>Stenosarchaea group</taxon>
        <taxon>Halobacteria</taxon>
        <taxon>Halobacteriales</taxon>
        <taxon>Halobacteriaceae</taxon>
        <taxon>Halobacterium</taxon>
    </lineage>
</organism>
<protein>
    <submittedName>
        <fullName evidence="2">Homolog to NAD-dependent epimerase/dehydratase</fullName>
    </submittedName>
</protein>
<dbReference type="Gene3D" id="3.40.50.720">
    <property type="entry name" value="NAD(P)-binding Rossmann-like Domain"/>
    <property type="match status" value="1"/>
</dbReference>
<evidence type="ECO:0000313" key="3">
    <source>
        <dbReference type="Proteomes" id="UP000066737"/>
    </source>
</evidence>
<name>A0A0U5CY22_9EURY</name>
<dbReference type="KEGG" id="hhb:Hhub_2258"/>
<dbReference type="OrthoDB" id="206077at2157"/>
<dbReference type="AlphaFoldDB" id="A0A0U5CY22"/>
<dbReference type="PANTHER" id="PTHR15020:SF50">
    <property type="entry name" value="UPF0659 PROTEIN YMR090W"/>
    <property type="match status" value="1"/>
</dbReference>
<dbReference type="STRING" id="1407499.HHUB_2258"/>
<dbReference type="EMBL" id="LN831302">
    <property type="protein sequence ID" value="CQH55617.1"/>
    <property type="molecule type" value="Genomic_DNA"/>
</dbReference>
<evidence type="ECO:0000259" key="1">
    <source>
        <dbReference type="Pfam" id="PF13460"/>
    </source>
</evidence>